<dbReference type="Pfam" id="PF08555">
    <property type="entry name" value="FAM32A"/>
    <property type="match status" value="1"/>
</dbReference>
<evidence type="ECO:0000313" key="4">
    <source>
        <dbReference type="Proteomes" id="UP000078546"/>
    </source>
</evidence>
<feature type="compositionally biased region" description="Basic and acidic residues" evidence="1">
    <location>
        <begin position="32"/>
        <end position="73"/>
    </location>
</feature>
<dbReference type="GO" id="GO:0005730">
    <property type="term" value="C:nucleolus"/>
    <property type="evidence" value="ECO:0007669"/>
    <property type="project" value="TreeGrafter"/>
</dbReference>
<gene>
    <name evidence="3" type="ORF">POVCU1_079570</name>
    <name evidence="2" type="ORF">POVCU2_0050010</name>
</gene>
<dbReference type="InterPro" id="IPR013865">
    <property type="entry name" value="FAM32A"/>
</dbReference>
<organism evidence="2 5">
    <name type="scientific">Plasmodium ovale curtisi</name>
    <dbReference type="NCBI Taxonomy" id="864141"/>
    <lineage>
        <taxon>Eukaryota</taxon>
        <taxon>Sar</taxon>
        <taxon>Alveolata</taxon>
        <taxon>Apicomplexa</taxon>
        <taxon>Aconoidasida</taxon>
        <taxon>Haemosporida</taxon>
        <taxon>Plasmodiidae</taxon>
        <taxon>Plasmodium</taxon>
        <taxon>Plasmodium (Plasmodium)</taxon>
    </lineage>
</organism>
<evidence type="ECO:0000256" key="1">
    <source>
        <dbReference type="SAM" id="MobiDB-lite"/>
    </source>
</evidence>
<dbReference type="AlphaFoldDB" id="A0A1A8WAG6"/>
<evidence type="ECO:0008006" key="6">
    <source>
        <dbReference type="Google" id="ProtNLM"/>
    </source>
</evidence>
<dbReference type="Proteomes" id="UP000078546">
    <property type="component" value="Unassembled WGS sequence"/>
</dbReference>
<name>A0A1A8WAG6_PLAOA</name>
<evidence type="ECO:0000313" key="2">
    <source>
        <dbReference type="EMBL" id="SBS88711.1"/>
    </source>
</evidence>
<reference evidence="4 5" key="1">
    <citation type="submission" date="2016-05" db="EMBL/GenBank/DDBJ databases">
        <authorList>
            <person name="Naeem Raeece"/>
        </authorList>
    </citation>
    <scope>NUCLEOTIDE SEQUENCE [LARGE SCALE GENOMIC DNA]</scope>
</reference>
<feature type="compositionally biased region" description="Basic residues" evidence="1">
    <location>
        <begin position="16"/>
        <end position="31"/>
    </location>
</feature>
<feature type="region of interest" description="Disordered" evidence="1">
    <location>
        <begin position="16"/>
        <end position="82"/>
    </location>
</feature>
<proteinExistence type="predicted"/>
<sequence length="151" mass="17481">MKDSEFIGGQLKLKGVKIKKSSKKKKKKKEKREKGHDQSDGEKSVDHGKPFNTDKQDDFPFRGDPDQNLKTDTGENVELGSKIMDEEEKLKEILHLNLTESEKAYQLVLKKREKQRIQNLLKESYRERLQKFNDNLASLSEHFDIPKVGPG</sequence>
<evidence type="ECO:0000313" key="5">
    <source>
        <dbReference type="Proteomes" id="UP000078560"/>
    </source>
</evidence>
<dbReference type="PANTHER" id="PTHR13282">
    <property type="entry name" value="PROTEIN FAM32A"/>
    <property type="match status" value="1"/>
</dbReference>
<reference evidence="2" key="2">
    <citation type="submission" date="2016-05" db="EMBL/GenBank/DDBJ databases">
        <authorList>
            <person name="Lavstsen T."/>
            <person name="Jespersen J.S."/>
        </authorList>
    </citation>
    <scope>NUCLEOTIDE SEQUENCE [LARGE SCALE GENOMIC DNA]</scope>
</reference>
<dbReference type="Proteomes" id="UP000078560">
    <property type="component" value="Unassembled WGS sequence"/>
</dbReference>
<dbReference type="EMBL" id="FLQU01000653">
    <property type="protein sequence ID" value="SBS88711.1"/>
    <property type="molecule type" value="Genomic_DNA"/>
</dbReference>
<dbReference type="EMBL" id="FLQV01003653">
    <property type="protein sequence ID" value="SBT02683.1"/>
    <property type="molecule type" value="Genomic_DNA"/>
</dbReference>
<accession>A0A1A8WAG6</accession>
<dbReference type="PANTHER" id="PTHR13282:SF6">
    <property type="entry name" value="PROTEIN FAM32A"/>
    <property type="match status" value="1"/>
</dbReference>
<evidence type="ECO:0000313" key="3">
    <source>
        <dbReference type="EMBL" id="SBT02683.1"/>
    </source>
</evidence>
<protein>
    <recommendedName>
        <fullName evidence="6">Protein FAM32A</fullName>
    </recommendedName>
</protein>
<dbReference type="VEuPathDB" id="PlasmoDB:PocGH01_14058800"/>